<evidence type="ECO:0000259" key="5">
    <source>
        <dbReference type="Pfam" id="PF03766"/>
    </source>
</evidence>
<dbReference type="PANTHER" id="PTHR31775:SF5">
    <property type="entry name" value="REMORIN 1.4"/>
    <property type="match status" value="1"/>
</dbReference>
<keyword evidence="7" id="KW-1185">Reference proteome</keyword>
<evidence type="ECO:0000259" key="4">
    <source>
        <dbReference type="Pfam" id="PF03763"/>
    </source>
</evidence>
<evidence type="ECO:0000256" key="1">
    <source>
        <dbReference type="ARBA" id="ARBA00005711"/>
    </source>
</evidence>
<feature type="region of interest" description="Disordered" evidence="3">
    <location>
        <begin position="1"/>
        <end position="47"/>
    </location>
</feature>
<dbReference type="OMA" id="MAWHEAM"/>
<dbReference type="KEGG" id="egt:105971826"/>
<accession>A0A022QBU0</accession>
<dbReference type="eggNOG" id="ENOG502RXYN">
    <property type="taxonomic scope" value="Eukaryota"/>
</dbReference>
<comment type="similarity">
    <text evidence="1">Belongs to the remorin family.</text>
</comment>
<evidence type="ECO:0000256" key="2">
    <source>
        <dbReference type="SAM" id="Coils"/>
    </source>
</evidence>
<dbReference type="Proteomes" id="UP000030748">
    <property type="component" value="Unassembled WGS sequence"/>
</dbReference>
<dbReference type="Pfam" id="PF03763">
    <property type="entry name" value="Remorin_C"/>
    <property type="match status" value="1"/>
</dbReference>
<reference evidence="6 7" key="1">
    <citation type="journal article" date="2013" name="Proc. Natl. Acad. Sci. U.S.A.">
        <title>Fine-scale variation in meiotic recombination in Mimulus inferred from population shotgun sequencing.</title>
        <authorList>
            <person name="Hellsten U."/>
            <person name="Wright K.M."/>
            <person name="Jenkins J."/>
            <person name="Shu S."/>
            <person name="Yuan Y."/>
            <person name="Wessler S.R."/>
            <person name="Schmutz J."/>
            <person name="Willis J.H."/>
            <person name="Rokhsar D.S."/>
        </authorList>
    </citation>
    <scope>NUCLEOTIDE SEQUENCE [LARGE SCALE GENOMIC DNA]</scope>
    <source>
        <strain evidence="7">cv. DUN x IM62</strain>
    </source>
</reference>
<protein>
    <recommendedName>
        <fullName evidence="8">Remorin C-terminal domain-containing protein</fullName>
    </recommendedName>
</protein>
<feature type="coiled-coil region" evidence="2">
    <location>
        <begin position="120"/>
        <end position="147"/>
    </location>
</feature>
<dbReference type="PANTHER" id="PTHR31775">
    <property type="entry name" value="OS02G0117200 PROTEIN"/>
    <property type="match status" value="1"/>
</dbReference>
<dbReference type="InterPro" id="IPR005518">
    <property type="entry name" value="Remorin_N"/>
</dbReference>
<evidence type="ECO:0000313" key="6">
    <source>
        <dbReference type="EMBL" id="EYU25089.1"/>
    </source>
</evidence>
<dbReference type="Pfam" id="PF03766">
    <property type="entry name" value="Remorin_N"/>
    <property type="match status" value="1"/>
</dbReference>
<feature type="domain" description="Remorin N-terminal" evidence="5">
    <location>
        <begin position="27"/>
        <end position="81"/>
    </location>
</feature>
<dbReference type="PhylomeDB" id="A0A022QBU0"/>
<sequence>MAEEEAKKVEPESCVEAPPPVAAEPPKEVAEEKALVVPPPPPVEEKADDCKALAIVEKEPEAVEEKKLEGSINRDAVLSRVATEKRMSLIKAWEESEKSKAENKAQKKVSAIGAWENSRKATLEAELKKIEEQLEIKKAQYIEKLKNKVAYVHKAAEEKRANVEAQRGEELLKAEEVAAKYRATGTGPKKLLGCF</sequence>
<keyword evidence="2" id="KW-0175">Coiled coil</keyword>
<dbReference type="InterPro" id="IPR005516">
    <property type="entry name" value="Remorin_C"/>
</dbReference>
<dbReference type="AlphaFoldDB" id="A0A022QBU0"/>
<gene>
    <name evidence="6" type="ORF">MIMGU_mgv1a014261mg</name>
</gene>
<evidence type="ECO:0000256" key="3">
    <source>
        <dbReference type="SAM" id="MobiDB-lite"/>
    </source>
</evidence>
<evidence type="ECO:0000313" key="7">
    <source>
        <dbReference type="Proteomes" id="UP000030748"/>
    </source>
</evidence>
<feature type="domain" description="Remorin C-terminal" evidence="4">
    <location>
        <begin position="85"/>
        <end position="190"/>
    </location>
</feature>
<evidence type="ECO:0008006" key="8">
    <source>
        <dbReference type="Google" id="ProtNLM"/>
    </source>
</evidence>
<dbReference type="EMBL" id="KI632098">
    <property type="protein sequence ID" value="EYU25089.1"/>
    <property type="molecule type" value="Genomic_DNA"/>
</dbReference>
<dbReference type="STRING" id="4155.A0A022QBU0"/>
<feature type="compositionally biased region" description="Basic and acidic residues" evidence="3">
    <location>
        <begin position="1"/>
        <end position="11"/>
    </location>
</feature>
<feature type="compositionally biased region" description="Basic and acidic residues" evidence="3">
    <location>
        <begin position="25"/>
        <end position="34"/>
    </location>
</feature>
<name>A0A022QBU0_ERYGU</name>
<organism evidence="6 7">
    <name type="scientific">Erythranthe guttata</name>
    <name type="common">Yellow monkey flower</name>
    <name type="synonym">Mimulus guttatus</name>
    <dbReference type="NCBI Taxonomy" id="4155"/>
    <lineage>
        <taxon>Eukaryota</taxon>
        <taxon>Viridiplantae</taxon>
        <taxon>Streptophyta</taxon>
        <taxon>Embryophyta</taxon>
        <taxon>Tracheophyta</taxon>
        <taxon>Spermatophyta</taxon>
        <taxon>Magnoliopsida</taxon>
        <taxon>eudicotyledons</taxon>
        <taxon>Gunneridae</taxon>
        <taxon>Pentapetalae</taxon>
        <taxon>asterids</taxon>
        <taxon>lamiids</taxon>
        <taxon>Lamiales</taxon>
        <taxon>Phrymaceae</taxon>
        <taxon>Erythranthe</taxon>
    </lineage>
</organism>
<proteinExistence type="inferred from homology"/>